<dbReference type="Proteomes" id="UP001469365">
    <property type="component" value="Unassembled WGS sequence"/>
</dbReference>
<proteinExistence type="predicted"/>
<evidence type="ECO:0000313" key="2">
    <source>
        <dbReference type="Proteomes" id="UP001469365"/>
    </source>
</evidence>
<dbReference type="GO" id="GO:0032259">
    <property type="term" value="P:methylation"/>
    <property type="evidence" value="ECO:0007669"/>
    <property type="project" value="UniProtKB-KW"/>
</dbReference>
<protein>
    <submittedName>
        <fullName evidence="1">Class I SAM-dependent methyltransferase</fullName>
    </submittedName>
</protein>
<name>A0ABU9DUT4_9BACL</name>
<keyword evidence="1" id="KW-0808">Transferase</keyword>
<keyword evidence="2" id="KW-1185">Reference proteome</keyword>
<dbReference type="RefSeq" id="WP_341419779.1">
    <property type="nucleotide sequence ID" value="NZ_JBBPCC010000033.1"/>
</dbReference>
<comment type="caution">
    <text evidence="1">The sequence shown here is derived from an EMBL/GenBank/DDBJ whole genome shotgun (WGS) entry which is preliminary data.</text>
</comment>
<organism evidence="1 2">
    <name type="scientific">Paenibacillus filicis</name>
    <dbReference type="NCBI Taxonomy" id="669464"/>
    <lineage>
        <taxon>Bacteria</taxon>
        <taxon>Bacillati</taxon>
        <taxon>Bacillota</taxon>
        <taxon>Bacilli</taxon>
        <taxon>Bacillales</taxon>
        <taxon>Paenibacillaceae</taxon>
        <taxon>Paenibacillus</taxon>
    </lineage>
</organism>
<evidence type="ECO:0000313" key="1">
    <source>
        <dbReference type="EMBL" id="MEK8132641.1"/>
    </source>
</evidence>
<dbReference type="SUPFAM" id="SSF53335">
    <property type="entry name" value="S-adenosyl-L-methionine-dependent methyltransferases"/>
    <property type="match status" value="1"/>
</dbReference>
<dbReference type="EMBL" id="JBBPCC010000033">
    <property type="protein sequence ID" value="MEK8132641.1"/>
    <property type="molecule type" value="Genomic_DNA"/>
</dbReference>
<sequence length="312" mass="35621">MFTLSDFQREIERQLVHNRDKSLFYELTGGTLVLTPAAETIELLRVKAREISLFMQAAKTNGQLMQVMESAASQTIQLFWEVNQYLQFSRRHYAGLQEIYGHLFARLSRLGEQTVIGDEEIEPIFAAHYKRLQAFLIYSNGSQIFRTYRDHPDLPNITCAEYTPEFQLAVLNLDLSAIASPVLDIGCGAQASLIRYIQAHGIPTVGIDRNVTPAGDLHRSGWFEYTFEPNTWGTVISHMAFSNHFTHHHLKADGEHERYARAYMDILRSLTVGGRFVYAPRLPFMEEVLPSSPGLPFRTETYTYSTHIVRTA</sequence>
<dbReference type="InterPro" id="IPR029063">
    <property type="entry name" value="SAM-dependent_MTases_sf"/>
</dbReference>
<reference evidence="1 2" key="1">
    <citation type="submission" date="2024-04" db="EMBL/GenBank/DDBJ databases">
        <title>draft genome sequnece of Paenibacillus filicis.</title>
        <authorList>
            <person name="Kim D.-U."/>
        </authorList>
    </citation>
    <scope>NUCLEOTIDE SEQUENCE [LARGE SCALE GENOMIC DNA]</scope>
    <source>
        <strain evidence="1 2">KACC14197</strain>
    </source>
</reference>
<dbReference type="GO" id="GO:0008168">
    <property type="term" value="F:methyltransferase activity"/>
    <property type="evidence" value="ECO:0007669"/>
    <property type="project" value="UniProtKB-KW"/>
</dbReference>
<keyword evidence="1" id="KW-0489">Methyltransferase</keyword>
<accession>A0ABU9DUT4</accession>
<gene>
    <name evidence="1" type="ORF">WMW72_32645</name>
</gene>